<dbReference type="SUPFAM" id="SSF55826">
    <property type="entry name" value="YbaK/ProRS associated domain"/>
    <property type="match status" value="1"/>
</dbReference>
<protein>
    <submittedName>
        <fullName evidence="2">YbaK/prolyl-tRNA synthetase associated region</fullName>
    </submittedName>
</protein>
<sequence length="151" mass="17157">MINQKLREFLDSNAVSYRTEAHEPTVDASRTAQAAHVRGREFAKTVIVKADGRLFMTVLPSTDRVHVDQLKQALGARDLELADEDDINAAFPDCEIGAMPPFGNLYNMDVFVSEHLREDEHIVFNAGSHSEVMRMSYQDYDRLVHPQVLHF</sequence>
<dbReference type="PATRIC" id="fig|1318628.3.peg.534"/>
<reference evidence="2 3" key="1">
    <citation type="journal article" date="2013" name="Genome Announc.">
        <title>Draft Genome Sequence of the Moderately Halophilic Bacterium Marinobacter lipolyticus Strain SM19.</title>
        <authorList>
            <person name="Papke R.T."/>
            <person name="de la Haba R.R."/>
            <person name="Infante-Dominguez C."/>
            <person name="Perez D."/>
            <person name="Sanchez-Porro C."/>
            <person name="Lapierre P."/>
            <person name="Ventosa A."/>
        </authorList>
    </citation>
    <scope>NUCLEOTIDE SEQUENCE [LARGE SCALE GENOMIC DNA]</scope>
    <source>
        <strain evidence="2 3">SM19</strain>
    </source>
</reference>
<name>R8B4P9_9GAMM</name>
<dbReference type="Proteomes" id="UP000016540">
    <property type="component" value="Unassembled WGS sequence"/>
</dbReference>
<keyword evidence="2" id="KW-0436">Ligase</keyword>
<feature type="domain" description="YbaK/aminoacyl-tRNA synthetase-associated" evidence="1">
    <location>
        <begin position="22"/>
        <end position="143"/>
    </location>
</feature>
<dbReference type="InterPro" id="IPR007214">
    <property type="entry name" value="YbaK/aa-tRNA-synth-assoc-dom"/>
</dbReference>
<keyword evidence="2" id="KW-0030">Aminoacyl-tRNA synthetase</keyword>
<dbReference type="InterPro" id="IPR036754">
    <property type="entry name" value="YbaK/aa-tRNA-synt-asso_dom_sf"/>
</dbReference>
<organism evidence="2 3">
    <name type="scientific">Marinobacter lipolyticus SM19</name>
    <dbReference type="NCBI Taxonomy" id="1318628"/>
    <lineage>
        <taxon>Bacteria</taxon>
        <taxon>Pseudomonadati</taxon>
        <taxon>Pseudomonadota</taxon>
        <taxon>Gammaproteobacteria</taxon>
        <taxon>Pseudomonadales</taxon>
        <taxon>Marinobacteraceae</taxon>
        <taxon>Marinobacter</taxon>
    </lineage>
</organism>
<evidence type="ECO:0000313" key="2">
    <source>
        <dbReference type="EMBL" id="EON93572.1"/>
    </source>
</evidence>
<dbReference type="OrthoDB" id="9786549at2"/>
<dbReference type="Gene3D" id="3.90.960.10">
    <property type="entry name" value="YbaK/aminoacyl-tRNA synthetase-associated domain"/>
    <property type="match status" value="1"/>
</dbReference>
<gene>
    <name evidence="2" type="ORF">MARLIPOL_02665</name>
</gene>
<dbReference type="GO" id="GO:0004812">
    <property type="term" value="F:aminoacyl-tRNA ligase activity"/>
    <property type="evidence" value="ECO:0007669"/>
    <property type="project" value="UniProtKB-KW"/>
</dbReference>
<comment type="caution">
    <text evidence="2">The sequence shown here is derived from an EMBL/GenBank/DDBJ whole genome shotgun (WGS) entry which is preliminary data.</text>
</comment>
<accession>R8B4P9</accession>
<dbReference type="HOGENOM" id="CLU_094875_2_1_6"/>
<dbReference type="eggNOG" id="COG2606">
    <property type="taxonomic scope" value="Bacteria"/>
</dbReference>
<evidence type="ECO:0000313" key="3">
    <source>
        <dbReference type="Proteomes" id="UP000016540"/>
    </source>
</evidence>
<evidence type="ECO:0000259" key="1">
    <source>
        <dbReference type="Pfam" id="PF04073"/>
    </source>
</evidence>
<dbReference type="EMBL" id="ASAD01000006">
    <property type="protein sequence ID" value="EON93572.1"/>
    <property type="molecule type" value="Genomic_DNA"/>
</dbReference>
<proteinExistence type="predicted"/>
<keyword evidence="3" id="KW-1185">Reference proteome</keyword>
<dbReference type="AlphaFoldDB" id="R8B4P9"/>
<dbReference type="CDD" id="cd04332">
    <property type="entry name" value="YbaK_like"/>
    <property type="match status" value="1"/>
</dbReference>
<dbReference type="GO" id="GO:0002161">
    <property type="term" value="F:aminoacyl-tRNA deacylase activity"/>
    <property type="evidence" value="ECO:0007669"/>
    <property type="project" value="InterPro"/>
</dbReference>
<dbReference type="RefSeq" id="WP_012136532.1">
    <property type="nucleotide sequence ID" value="NZ_KE007306.1"/>
</dbReference>
<dbReference type="Pfam" id="PF04073">
    <property type="entry name" value="tRNA_edit"/>
    <property type="match status" value="1"/>
</dbReference>
<dbReference type="STRING" id="1318628.MARLIPOL_02665"/>